<evidence type="ECO:0000313" key="2">
    <source>
        <dbReference type="Proteomes" id="UP000183040"/>
    </source>
</evidence>
<gene>
    <name evidence="1" type="ORF">SAMN04487924_10829</name>
</gene>
<dbReference type="AlphaFoldDB" id="A0A1H4C426"/>
<proteinExistence type="predicted"/>
<reference evidence="1 2" key="1">
    <citation type="submission" date="2016-10" db="EMBL/GenBank/DDBJ databases">
        <authorList>
            <person name="de Groot N.N."/>
        </authorList>
    </citation>
    <scope>NUCLEOTIDE SEQUENCE [LARGE SCALE GENOMIC DNA]</scope>
    <source>
        <strain evidence="1 2">NLAE-zl-G339</strain>
    </source>
</reference>
<dbReference type="EMBL" id="FNRP01000008">
    <property type="protein sequence ID" value="SEA54832.1"/>
    <property type="molecule type" value="Genomic_DNA"/>
</dbReference>
<sequence length="74" mass="8507">MLHLVDWLKGSLNAEKYCRVQLLIIQKGVDEDEISVSIRGEISFDSYLRCFQENTVGLMRSGTYEIEAVSLTMY</sequence>
<dbReference type="Proteomes" id="UP000183040">
    <property type="component" value="Unassembled WGS sequence"/>
</dbReference>
<protein>
    <submittedName>
        <fullName evidence="1">Uncharacterized protein</fullName>
    </submittedName>
</protein>
<accession>A0A1H4C426</accession>
<evidence type="ECO:0000313" key="1">
    <source>
        <dbReference type="EMBL" id="SEA54832.1"/>
    </source>
</evidence>
<name>A0A1H4C426_9BACE</name>
<organism evidence="1 2">
    <name type="scientific">Bacteroides xylanisolvens</name>
    <dbReference type="NCBI Taxonomy" id="371601"/>
    <lineage>
        <taxon>Bacteria</taxon>
        <taxon>Pseudomonadati</taxon>
        <taxon>Bacteroidota</taxon>
        <taxon>Bacteroidia</taxon>
        <taxon>Bacteroidales</taxon>
        <taxon>Bacteroidaceae</taxon>
        <taxon>Bacteroides</taxon>
    </lineage>
</organism>